<sequence length="196" mass="22276">MEYNNEMDSIEIRFEMKQLSDSLNKLQIEKKNLLTIEKNLKSRYEMLIKNYMQGNGSSLVDSLTSFGTQQPDSLLSIIVDDNVKSSEEEMVYASMAVRPQLSPSCESNGTNMRPDSIDSISMMMSLIGDCYVPISRSEITSKRLAQFESVDNGQDNELENNEINVCDQPSPPTDTHKCDAFRTNFILRKKNDFGCR</sequence>
<protein>
    <submittedName>
        <fullName evidence="2">Uncharacterized protein</fullName>
    </submittedName>
</protein>
<dbReference type="EMBL" id="JAPWDV010000002">
    <property type="protein sequence ID" value="KAJ6219883.1"/>
    <property type="molecule type" value="Genomic_DNA"/>
</dbReference>
<keyword evidence="1" id="KW-0175">Coiled coil</keyword>
<name>A0A9Q0M789_BLOTA</name>
<dbReference type="AlphaFoldDB" id="A0A9Q0M789"/>
<feature type="coiled-coil region" evidence="1">
    <location>
        <begin position="16"/>
        <end position="43"/>
    </location>
</feature>
<accession>A0A9Q0M789</accession>
<evidence type="ECO:0000313" key="3">
    <source>
        <dbReference type="Proteomes" id="UP001142055"/>
    </source>
</evidence>
<proteinExistence type="predicted"/>
<comment type="caution">
    <text evidence="2">The sequence shown here is derived from an EMBL/GenBank/DDBJ whole genome shotgun (WGS) entry which is preliminary data.</text>
</comment>
<gene>
    <name evidence="2" type="ORF">RDWZM_005695</name>
</gene>
<keyword evidence="3" id="KW-1185">Reference proteome</keyword>
<evidence type="ECO:0000313" key="2">
    <source>
        <dbReference type="EMBL" id="KAJ6219883.1"/>
    </source>
</evidence>
<dbReference type="Proteomes" id="UP001142055">
    <property type="component" value="Chromosome 2"/>
</dbReference>
<organism evidence="2 3">
    <name type="scientific">Blomia tropicalis</name>
    <name type="common">Mite</name>
    <dbReference type="NCBI Taxonomy" id="40697"/>
    <lineage>
        <taxon>Eukaryota</taxon>
        <taxon>Metazoa</taxon>
        <taxon>Ecdysozoa</taxon>
        <taxon>Arthropoda</taxon>
        <taxon>Chelicerata</taxon>
        <taxon>Arachnida</taxon>
        <taxon>Acari</taxon>
        <taxon>Acariformes</taxon>
        <taxon>Sarcoptiformes</taxon>
        <taxon>Astigmata</taxon>
        <taxon>Glycyphagoidea</taxon>
        <taxon>Echimyopodidae</taxon>
        <taxon>Blomia</taxon>
    </lineage>
</organism>
<reference evidence="2" key="1">
    <citation type="submission" date="2022-12" db="EMBL/GenBank/DDBJ databases">
        <title>Genome assemblies of Blomia tropicalis.</title>
        <authorList>
            <person name="Cui Y."/>
        </authorList>
    </citation>
    <scope>NUCLEOTIDE SEQUENCE</scope>
    <source>
        <tissue evidence="2">Adult mites</tissue>
    </source>
</reference>
<evidence type="ECO:0000256" key="1">
    <source>
        <dbReference type="SAM" id="Coils"/>
    </source>
</evidence>